<dbReference type="InterPro" id="IPR016181">
    <property type="entry name" value="Acyl_CoA_acyltransferase"/>
</dbReference>
<dbReference type="OrthoDB" id="5689at2759"/>
<dbReference type="GO" id="GO:0016747">
    <property type="term" value="F:acyltransferase activity, transferring groups other than amino-acyl groups"/>
    <property type="evidence" value="ECO:0007669"/>
    <property type="project" value="InterPro"/>
</dbReference>
<evidence type="ECO:0000259" key="1">
    <source>
        <dbReference type="PROSITE" id="PS51186"/>
    </source>
</evidence>
<gene>
    <name evidence="2" type="ORF">TOPH_02116</name>
</gene>
<accession>A0A0L0NGE5</accession>
<dbReference type="Proteomes" id="UP000036947">
    <property type="component" value="Unassembled WGS sequence"/>
</dbReference>
<feature type="domain" description="N-acetyltransferase" evidence="1">
    <location>
        <begin position="66"/>
        <end position="234"/>
    </location>
</feature>
<keyword evidence="3" id="KW-1185">Reference proteome</keyword>
<proteinExistence type="predicted"/>
<dbReference type="EMBL" id="LFRF01000004">
    <property type="protein sequence ID" value="KND93104.1"/>
    <property type="molecule type" value="Genomic_DNA"/>
</dbReference>
<dbReference type="CDD" id="cd04301">
    <property type="entry name" value="NAT_SF"/>
    <property type="match status" value="1"/>
</dbReference>
<evidence type="ECO:0000313" key="3">
    <source>
        <dbReference type="Proteomes" id="UP000036947"/>
    </source>
</evidence>
<dbReference type="AlphaFoldDB" id="A0A0L0NGE5"/>
<sequence>MTPDRKTAGEDISAAAVLDPTLPLDQAVTPGTATPVSGVLSAAPNKDITIGLAPASAADDSELVSTVVTLVNNAYADAEHGIFHAGYQRTSSAEISGFIRQGRLALAYLNASPANDSPVTGSRSGEASGQRHVIGCVHVKLLSPTLGDFAMLALDANHRGGGLARKLVLFAEDHCRKKGCTLMQLELLVPTSFEHAGKARMQAWYLRMGYRVVKLGSFQEEYPALAPLLAGPADYRIFEKEFV</sequence>
<comment type="caution">
    <text evidence="2">The sequence shown here is derived from an EMBL/GenBank/DDBJ whole genome shotgun (WGS) entry which is preliminary data.</text>
</comment>
<protein>
    <recommendedName>
        <fullName evidence="1">N-acetyltransferase domain-containing protein</fullName>
    </recommendedName>
</protein>
<reference evidence="2 3" key="1">
    <citation type="journal article" date="2015" name="BMC Genomics">
        <title>The genome of the truffle-parasite Tolypocladium ophioglossoides and the evolution of antifungal peptaibiotics.</title>
        <authorList>
            <person name="Quandt C.A."/>
            <person name="Bushley K.E."/>
            <person name="Spatafora J.W."/>
        </authorList>
    </citation>
    <scope>NUCLEOTIDE SEQUENCE [LARGE SCALE GENOMIC DNA]</scope>
    <source>
        <strain evidence="2 3">CBS 100239</strain>
    </source>
</reference>
<evidence type="ECO:0000313" key="2">
    <source>
        <dbReference type="EMBL" id="KND93104.1"/>
    </source>
</evidence>
<dbReference type="SUPFAM" id="SSF55729">
    <property type="entry name" value="Acyl-CoA N-acyltransferases (Nat)"/>
    <property type="match status" value="1"/>
</dbReference>
<organism evidence="2 3">
    <name type="scientific">Tolypocladium ophioglossoides (strain CBS 100239)</name>
    <name type="common">Snaketongue truffleclub</name>
    <name type="synonym">Elaphocordyceps ophioglossoides</name>
    <dbReference type="NCBI Taxonomy" id="1163406"/>
    <lineage>
        <taxon>Eukaryota</taxon>
        <taxon>Fungi</taxon>
        <taxon>Dikarya</taxon>
        <taxon>Ascomycota</taxon>
        <taxon>Pezizomycotina</taxon>
        <taxon>Sordariomycetes</taxon>
        <taxon>Hypocreomycetidae</taxon>
        <taxon>Hypocreales</taxon>
        <taxon>Ophiocordycipitaceae</taxon>
        <taxon>Tolypocladium</taxon>
    </lineage>
</organism>
<dbReference type="Pfam" id="PF13508">
    <property type="entry name" value="Acetyltransf_7"/>
    <property type="match status" value="1"/>
</dbReference>
<dbReference type="Gene3D" id="3.40.630.30">
    <property type="match status" value="1"/>
</dbReference>
<name>A0A0L0NGE5_TOLOC</name>
<dbReference type="InterPro" id="IPR000182">
    <property type="entry name" value="GNAT_dom"/>
</dbReference>
<dbReference type="PROSITE" id="PS51186">
    <property type="entry name" value="GNAT"/>
    <property type="match status" value="1"/>
</dbReference>